<dbReference type="AlphaFoldDB" id="A0A061GS26"/>
<organism evidence="1 2">
    <name type="scientific">Theobroma cacao</name>
    <name type="common">Cacao</name>
    <name type="synonym">Cocoa</name>
    <dbReference type="NCBI Taxonomy" id="3641"/>
    <lineage>
        <taxon>Eukaryota</taxon>
        <taxon>Viridiplantae</taxon>
        <taxon>Streptophyta</taxon>
        <taxon>Embryophyta</taxon>
        <taxon>Tracheophyta</taxon>
        <taxon>Spermatophyta</taxon>
        <taxon>Magnoliopsida</taxon>
        <taxon>eudicotyledons</taxon>
        <taxon>Gunneridae</taxon>
        <taxon>Pentapetalae</taxon>
        <taxon>rosids</taxon>
        <taxon>malvids</taxon>
        <taxon>Malvales</taxon>
        <taxon>Malvaceae</taxon>
        <taxon>Byttnerioideae</taxon>
        <taxon>Theobroma</taxon>
    </lineage>
</organism>
<dbReference type="Proteomes" id="UP000026915">
    <property type="component" value="Chromosome 9"/>
</dbReference>
<dbReference type="Gramene" id="EOY32168">
    <property type="protein sequence ID" value="EOY32168"/>
    <property type="gene ID" value="TCM_039749"/>
</dbReference>
<reference evidence="1 2" key="1">
    <citation type="journal article" date="2013" name="Genome Biol.">
        <title>The genome sequence of the most widely cultivated cacao type and its use to identify candidate genes regulating pod color.</title>
        <authorList>
            <person name="Motamayor J.C."/>
            <person name="Mockaitis K."/>
            <person name="Schmutz J."/>
            <person name="Haiminen N."/>
            <person name="Iii D.L."/>
            <person name="Cornejo O."/>
            <person name="Findley S.D."/>
            <person name="Zheng P."/>
            <person name="Utro F."/>
            <person name="Royaert S."/>
            <person name="Saski C."/>
            <person name="Jenkins J."/>
            <person name="Podicheti R."/>
            <person name="Zhao M."/>
            <person name="Scheffler B.E."/>
            <person name="Stack J.C."/>
            <person name="Feltus F.A."/>
            <person name="Mustiga G.M."/>
            <person name="Amores F."/>
            <person name="Phillips W."/>
            <person name="Marelli J.P."/>
            <person name="May G.D."/>
            <person name="Shapiro H."/>
            <person name="Ma J."/>
            <person name="Bustamante C.D."/>
            <person name="Schnell R.J."/>
            <person name="Main D."/>
            <person name="Gilbert D."/>
            <person name="Parida L."/>
            <person name="Kuhn D.N."/>
        </authorList>
    </citation>
    <scope>NUCLEOTIDE SEQUENCE [LARGE SCALE GENOMIC DNA]</scope>
    <source>
        <strain evidence="2">cv. Matina 1-6</strain>
    </source>
</reference>
<dbReference type="EMBL" id="CM001887">
    <property type="protein sequence ID" value="EOY32168.1"/>
    <property type="molecule type" value="Genomic_DNA"/>
</dbReference>
<evidence type="ECO:0000313" key="1">
    <source>
        <dbReference type="EMBL" id="EOY32168.1"/>
    </source>
</evidence>
<accession>A0A061GS26</accession>
<dbReference type="InParanoid" id="A0A061GS26"/>
<name>A0A061GS26_THECC</name>
<sequence>MGKIKQDNLETLLCVSRDQWGFNTSINIHCNTKARFSKCEFCLVIGLKFGPMSTIISGPYEVILRGIHERY</sequence>
<gene>
    <name evidence="1" type="ORF">TCM_039749</name>
</gene>
<evidence type="ECO:0000313" key="2">
    <source>
        <dbReference type="Proteomes" id="UP000026915"/>
    </source>
</evidence>
<protein>
    <submittedName>
        <fullName evidence="1">Uncharacterized protein</fullName>
    </submittedName>
</protein>
<dbReference type="HOGENOM" id="CLU_2745209_0_0_1"/>
<keyword evidence="2" id="KW-1185">Reference proteome</keyword>
<proteinExistence type="predicted"/>